<dbReference type="PANTHER" id="PTHR30283">
    <property type="entry name" value="PEROXIDE STRESS RESPONSE PROTEIN YAAA"/>
    <property type="match status" value="1"/>
</dbReference>
<evidence type="ECO:0000313" key="3">
    <source>
        <dbReference type="Proteomes" id="UP000483839"/>
    </source>
</evidence>
<dbReference type="GO" id="GO:0033194">
    <property type="term" value="P:response to hydroperoxide"/>
    <property type="evidence" value="ECO:0007669"/>
    <property type="project" value="TreeGrafter"/>
</dbReference>
<proteinExistence type="inferred from homology"/>
<name>A0A6L6GAY3_STRUB</name>
<protein>
    <recommendedName>
        <fullName evidence="1">UPF0246 protein GKS16_09500</fullName>
    </recommendedName>
</protein>
<dbReference type="Pfam" id="PF03883">
    <property type="entry name" value="H2O2_YaaD"/>
    <property type="match status" value="1"/>
</dbReference>
<sequence>MLIYLIPTAKEMSQNHTRFPATFPKKSYPILDVLANLSVKDLSKAYRISEDASQKEWFRIQALYNHTAPTYPAYKLFNGLMYRYLKRDSLSPKEEDYLKNHVYITSALYGIIPASFPIAEHRLDFQTKIKIGQQSLKHFWREDYNQFIDANQTYVSLLSSEFEDVFSTDQRQMWISTQFLEEKNGLLKSHSTISKKARGAFLTACIAKQCQSISDLKTLDFIGFSFSPELSTNHKFVYIKKEA</sequence>
<dbReference type="NCBIfam" id="NF002543">
    <property type="entry name" value="PRK02101.1-4"/>
    <property type="match status" value="1"/>
</dbReference>
<comment type="caution">
    <text evidence="2">The sequence shown here is derived from an EMBL/GenBank/DDBJ whole genome shotgun (WGS) entry which is preliminary data.</text>
</comment>
<gene>
    <name evidence="2" type="primary">yaaA</name>
    <name evidence="2" type="ORF">GKS16_09500</name>
</gene>
<organism evidence="2 3">
    <name type="scientific">Streptococcus uberis</name>
    <dbReference type="NCBI Taxonomy" id="1349"/>
    <lineage>
        <taxon>Bacteria</taxon>
        <taxon>Bacillati</taxon>
        <taxon>Bacillota</taxon>
        <taxon>Bacilli</taxon>
        <taxon>Lactobacillales</taxon>
        <taxon>Streptococcaceae</taxon>
        <taxon>Streptococcus</taxon>
    </lineage>
</organism>
<dbReference type="AlphaFoldDB" id="A0A6L6GAY3"/>
<dbReference type="RefSeq" id="WP_154591180.1">
    <property type="nucleotide sequence ID" value="NZ_JADFAY010000003.1"/>
</dbReference>
<dbReference type="EMBL" id="WLXI01000064">
    <property type="protein sequence ID" value="MTD02501.1"/>
    <property type="molecule type" value="Genomic_DNA"/>
</dbReference>
<comment type="similarity">
    <text evidence="1">Belongs to the UPF0246 family.</text>
</comment>
<evidence type="ECO:0000256" key="1">
    <source>
        <dbReference type="HAMAP-Rule" id="MF_00652"/>
    </source>
</evidence>
<dbReference type="PANTHER" id="PTHR30283:SF4">
    <property type="entry name" value="PEROXIDE STRESS RESISTANCE PROTEIN YAAA"/>
    <property type="match status" value="1"/>
</dbReference>
<reference evidence="2 3" key="1">
    <citation type="submission" date="2019-11" db="EMBL/GenBank/DDBJ databases">
        <title>Streptococcus uberis isolated from clinical mastitis cases on a southeastern Queensland dairy.</title>
        <authorList>
            <person name="Workentine M.L."/>
            <person name="Price R."/>
            <person name="Olchowy T."/>
        </authorList>
    </citation>
    <scope>NUCLEOTIDE SEQUENCE [LARGE SCALE GENOMIC DNA]</scope>
    <source>
        <strain evidence="2 3">OLC4459-A17</strain>
    </source>
</reference>
<dbReference type="InterPro" id="IPR005583">
    <property type="entry name" value="YaaA"/>
</dbReference>
<dbReference type="Proteomes" id="UP000483839">
    <property type="component" value="Unassembled WGS sequence"/>
</dbReference>
<dbReference type="HAMAP" id="MF_00652">
    <property type="entry name" value="UPF0246"/>
    <property type="match status" value="1"/>
</dbReference>
<evidence type="ECO:0000313" key="2">
    <source>
        <dbReference type="EMBL" id="MTD02501.1"/>
    </source>
</evidence>
<accession>A0A6L6GAY3</accession>
<dbReference type="GO" id="GO:0005829">
    <property type="term" value="C:cytosol"/>
    <property type="evidence" value="ECO:0007669"/>
    <property type="project" value="TreeGrafter"/>
</dbReference>